<organism evidence="9 10">
    <name type="scientific">Vallicoccus soli</name>
    <dbReference type="NCBI Taxonomy" id="2339232"/>
    <lineage>
        <taxon>Bacteria</taxon>
        <taxon>Bacillati</taxon>
        <taxon>Actinomycetota</taxon>
        <taxon>Actinomycetes</taxon>
        <taxon>Motilibacterales</taxon>
        <taxon>Vallicoccaceae</taxon>
        <taxon>Vallicoccus</taxon>
    </lineage>
</organism>
<evidence type="ECO:0000256" key="5">
    <source>
        <dbReference type="ARBA" id="ARBA00022801"/>
    </source>
</evidence>
<keyword evidence="5 6" id="KW-0378">Hydrolase</keyword>
<feature type="binding site" evidence="6">
    <location>
        <position position="111"/>
    </location>
    <ligand>
        <name>a divalent metal cation</name>
        <dbReference type="ChEBI" id="CHEBI:60240"/>
        <label>1</label>
    </ligand>
</feature>
<dbReference type="GO" id="GO:0006508">
    <property type="term" value="P:proteolysis"/>
    <property type="evidence" value="ECO:0007669"/>
    <property type="project" value="UniProtKB-KW"/>
</dbReference>
<feature type="binding site" evidence="6">
    <location>
        <position position="83"/>
    </location>
    <ligand>
        <name>substrate</name>
    </ligand>
</feature>
<evidence type="ECO:0000256" key="6">
    <source>
        <dbReference type="HAMAP-Rule" id="MF_01974"/>
    </source>
</evidence>
<dbReference type="SUPFAM" id="SSF55920">
    <property type="entry name" value="Creatinase/aminopeptidase"/>
    <property type="match status" value="1"/>
</dbReference>
<dbReference type="AlphaFoldDB" id="A0A3A3YSA4"/>
<dbReference type="HAMAP" id="MF_01974">
    <property type="entry name" value="MetAP_1"/>
    <property type="match status" value="1"/>
</dbReference>
<feature type="binding site" evidence="6">
    <location>
        <position position="111"/>
    </location>
    <ligand>
        <name>a divalent metal cation</name>
        <dbReference type="ChEBI" id="CHEBI:60240"/>
        <label>2</label>
        <note>catalytic</note>
    </ligand>
</feature>
<evidence type="ECO:0000256" key="7">
    <source>
        <dbReference type="RuleBase" id="RU003653"/>
    </source>
</evidence>
<feature type="domain" description="Peptidase M24" evidence="8">
    <location>
        <begin position="12"/>
        <end position="246"/>
    </location>
</feature>
<evidence type="ECO:0000256" key="4">
    <source>
        <dbReference type="ARBA" id="ARBA00022723"/>
    </source>
</evidence>
<dbReference type="GO" id="GO:0005829">
    <property type="term" value="C:cytosol"/>
    <property type="evidence" value="ECO:0007669"/>
    <property type="project" value="TreeGrafter"/>
</dbReference>
<proteinExistence type="inferred from homology"/>
<dbReference type="InterPro" id="IPR002467">
    <property type="entry name" value="Pept_M24A_MAP1"/>
</dbReference>
<dbReference type="InterPro" id="IPR001714">
    <property type="entry name" value="Pept_M24_MAP"/>
</dbReference>
<dbReference type="NCBIfam" id="TIGR00500">
    <property type="entry name" value="met_pdase_I"/>
    <property type="match status" value="1"/>
</dbReference>
<comment type="caution">
    <text evidence="9">The sequence shown here is derived from an EMBL/GenBank/DDBJ whole genome shotgun (WGS) entry which is preliminary data.</text>
</comment>
<dbReference type="GO" id="GO:0070006">
    <property type="term" value="F:metalloaminopeptidase activity"/>
    <property type="evidence" value="ECO:0007669"/>
    <property type="project" value="UniProtKB-UniRule"/>
</dbReference>
<evidence type="ECO:0000259" key="8">
    <source>
        <dbReference type="Pfam" id="PF00557"/>
    </source>
</evidence>
<dbReference type="GO" id="GO:0004239">
    <property type="term" value="F:initiator methionyl aminopeptidase activity"/>
    <property type="evidence" value="ECO:0007669"/>
    <property type="project" value="UniProtKB-UniRule"/>
</dbReference>
<dbReference type="EC" id="3.4.11.18" evidence="6 7"/>
<sequence>MLPLRSTAELDAMREAGRVVALTLAAVREAAVPGARLRDLDELAQTTIREAGALPSFLGYAPSWAPTPFNGALCLSPNEVVVHGRPTGRRLKDGDLLSIDCGAIADGWHGDAAVTVHVGGPSEEDRRLVRATEEALAAGIAAAVPGATLLDVATAVDAVARRHGFAHLPDHGGHGIGRSMHEAPFVPNQPTQDARHHRLRAGNTIAIEPMLHAGTERYRTAGDGWSIVTLDKRRASHSEHTVAVTDDGPVVLTRP</sequence>
<feature type="binding site" evidence="6">
    <location>
        <position position="208"/>
    </location>
    <ligand>
        <name>a divalent metal cation</name>
        <dbReference type="ChEBI" id="CHEBI:60240"/>
        <label>2</label>
        <note>catalytic</note>
    </ligand>
</feature>
<comment type="catalytic activity">
    <reaction evidence="6 7">
        <text>Release of N-terminal amino acids, preferentially methionine, from peptides and arylamides.</text>
        <dbReference type="EC" id="3.4.11.18"/>
    </reaction>
</comment>
<dbReference type="RefSeq" id="WP_119951786.1">
    <property type="nucleotide sequence ID" value="NZ_QZEZ01000010.1"/>
</dbReference>
<feature type="binding site" evidence="6">
    <location>
        <position position="239"/>
    </location>
    <ligand>
        <name>a divalent metal cation</name>
        <dbReference type="ChEBI" id="CHEBI:60240"/>
        <label>2</label>
        <note>catalytic</note>
    </ligand>
</feature>
<evidence type="ECO:0000256" key="3">
    <source>
        <dbReference type="ARBA" id="ARBA00022670"/>
    </source>
</evidence>
<dbReference type="CDD" id="cd01086">
    <property type="entry name" value="MetAP1"/>
    <property type="match status" value="1"/>
</dbReference>
<dbReference type="OrthoDB" id="9802055at2"/>
<dbReference type="GO" id="GO:0046872">
    <property type="term" value="F:metal ion binding"/>
    <property type="evidence" value="ECO:0007669"/>
    <property type="project" value="UniProtKB-UniRule"/>
</dbReference>
<comment type="function">
    <text evidence="1 6">Removes the N-terminal methionine from nascent proteins. The N-terminal methionine is often cleaved when the second residue in the primary sequence is small and uncharged (Met-Ala-, Cys, Gly, Pro, Ser, Thr, or Val). Requires deformylation of the N(alpha)-formylated initiator methionine before it can be hydrolyzed.</text>
</comment>
<dbReference type="PRINTS" id="PR00599">
    <property type="entry name" value="MAPEPTIDASE"/>
</dbReference>
<comment type="subunit">
    <text evidence="6">Monomer.</text>
</comment>
<comment type="similarity">
    <text evidence="6">Belongs to the peptidase M24A family. Methionine aminopeptidase type 1 subfamily.</text>
</comment>
<accession>A0A3A3YSA4</accession>
<keyword evidence="3 6" id="KW-0645">Protease</keyword>
<evidence type="ECO:0000313" key="9">
    <source>
        <dbReference type="EMBL" id="RJK93194.1"/>
    </source>
</evidence>
<dbReference type="Gene3D" id="3.90.230.10">
    <property type="entry name" value="Creatinase/methionine aminopeptidase superfamily"/>
    <property type="match status" value="1"/>
</dbReference>
<dbReference type="PANTHER" id="PTHR43330:SF27">
    <property type="entry name" value="METHIONINE AMINOPEPTIDASE"/>
    <property type="match status" value="1"/>
</dbReference>
<protein>
    <recommendedName>
        <fullName evidence="6 7">Methionine aminopeptidase</fullName>
        <shortName evidence="6">MAP</shortName>
        <shortName evidence="6">MetAP</shortName>
        <ecNumber evidence="6 7">3.4.11.18</ecNumber>
    </recommendedName>
    <alternativeName>
        <fullName evidence="6">Peptidase M</fullName>
    </alternativeName>
</protein>
<gene>
    <name evidence="6 9" type="primary">map</name>
    <name evidence="9" type="ORF">D5H78_17220</name>
</gene>
<keyword evidence="4 6" id="KW-0479">Metal-binding</keyword>
<evidence type="ECO:0000256" key="2">
    <source>
        <dbReference type="ARBA" id="ARBA00022438"/>
    </source>
</evidence>
<dbReference type="EMBL" id="QZEZ01000010">
    <property type="protein sequence ID" value="RJK93194.1"/>
    <property type="molecule type" value="Genomic_DNA"/>
</dbReference>
<evidence type="ECO:0000256" key="1">
    <source>
        <dbReference type="ARBA" id="ARBA00002521"/>
    </source>
</evidence>
<feature type="binding site" evidence="6">
    <location>
        <position position="181"/>
    </location>
    <ligand>
        <name>substrate</name>
    </ligand>
</feature>
<reference evidence="9 10" key="1">
    <citation type="submission" date="2018-09" db="EMBL/GenBank/DDBJ databases">
        <title>YIM 75000 draft genome.</title>
        <authorList>
            <person name="Tang S."/>
            <person name="Feng Y."/>
        </authorList>
    </citation>
    <scope>NUCLEOTIDE SEQUENCE [LARGE SCALE GENOMIC DNA]</scope>
    <source>
        <strain evidence="9 10">YIM 75000</strain>
    </source>
</reference>
<name>A0A3A3YSA4_9ACTN</name>
<evidence type="ECO:0000313" key="10">
    <source>
        <dbReference type="Proteomes" id="UP000265614"/>
    </source>
</evidence>
<feature type="binding site" evidence="6">
    <location>
        <position position="239"/>
    </location>
    <ligand>
        <name>a divalent metal cation</name>
        <dbReference type="ChEBI" id="CHEBI:60240"/>
        <label>1</label>
    </ligand>
</feature>
<dbReference type="InterPro" id="IPR000994">
    <property type="entry name" value="Pept_M24"/>
</dbReference>
<feature type="binding site" evidence="6">
    <location>
        <position position="100"/>
    </location>
    <ligand>
        <name>a divalent metal cation</name>
        <dbReference type="ChEBI" id="CHEBI:60240"/>
        <label>1</label>
    </ligand>
</feature>
<dbReference type="InterPro" id="IPR036005">
    <property type="entry name" value="Creatinase/aminopeptidase-like"/>
</dbReference>
<comment type="cofactor">
    <cofactor evidence="6">
        <name>Co(2+)</name>
        <dbReference type="ChEBI" id="CHEBI:48828"/>
    </cofactor>
    <cofactor evidence="6">
        <name>Zn(2+)</name>
        <dbReference type="ChEBI" id="CHEBI:29105"/>
    </cofactor>
    <cofactor evidence="6">
        <name>Mn(2+)</name>
        <dbReference type="ChEBI" id="CHEBI:29035"/>
    </cofactor>
    <cofactor evidence="6">
        <name>Fe(2+)</name>
        <dbReference type="ChEBI" id="CHEBI:29033"/>
    </cofactor>
    <text evidence="6">Binds 2 divalent metal cations per subunit. Has a high-affinity and a low affinity metal-binding site. The true nature of the physiological cofactor is under debate. The enzyme is active with cobalt, zinc, manganese or divalent iron ions. Most likely, methionine aminopeptidases function as mononuclear Fe(2+)-metalloproteases under physiological conditions, and the catalytically relevant metal-binding site has been assigned to the histidine-containing high-affinity site.</text>
</comment>
<feature type="binding site" evidence="6">
    <location>
        <position position="174"/>
    </location>
    <ligand>
        <name>a divalent metal cation</name>
        <dbReference type="ChEBI" id="CHEBI:60240"/>
        <label>2</label>
        <note>catalytic</note>
    </ligand>
</feature>
<dbReference type="Pfam" id="PF00557">
    <property type="entry name" value="Peptidase_M24"/>
    <property type="match status" value="1"/>
</dbReference>
<dbReference type="PANTHER" id="PTHR43330">
    <property type="entry name" value="METHIONINE AMINOPEPTIDASE"/>
    <property type="match status" value="1"/>
</dbReference>
<keyword evidence="2 6" id="KW-0031">Aminopeptidase</keyword>
<dbReference type="Proteomes" id="UP000265614">
    <property type="component" value="Unassembled WGS sequence"/>
</dbReference>
<keyword evidence="10" id="KW-1185">Reference proteome</keyword>